<dbReference type="Proteomes" id="UP001196413">
    <property type="component" value="Unassembled WGS sequence"/>
</dbReference>
<feature type="transmembrane region" description="Helical" evidence="6">
    <location>
        <begin position="61"/>
        <end position="82"/>
    </location>
</feature>
<name>A0AAD5RCN7_PARTN</name>
<keyword evidence="5 6" id="KW-0472">Membrane</keyword>
<evidence type="ECO:0000256" key="2">
    <source>
        <dbReference type="ARBA" id="ARBA00022597"/>
    </source>
</evidence>
<dbReference type="EMBL" id="JAHQIW010007317">
    <property type="protein sequence ID" value="KAJ1373593.1"/>
    <property type="molecule type" value="Genomic_DNA"/>
</dbReference>
<keyword evidence="8" id="KW-1185">Reference proteome</keyword>
<evidence type="ECO:0000313" key="8">
    <source>
        <dbReference type="Proteomes" id="UP001196413"/>
    </source>
</evidence>
<dbReference type="AlphaFoldDB" id="A0AAD5RCN7"/>
<accession>A0AAD5RCN7</accession>
<comment type="subcellular location">
    <subcellularLocation>
        <location evidence="1">Membrane</location>
        <topology evidence="1">Multi-pass membrane protein</topology>
    </subcellularLocation>
</comment>
<sequence>MRTLHLALWKKKVDCLKVCVPAIAYAIQNNLYYIALANIDATAYTIDVSPSAKNNHSASKVVGVLATVGMCWTSAFAAEFNYNDKQKTFPLTAFIRATSTYPIMLGDEQNFERRTRCELADGLLQGWTGLVWITTTAAAIGGVVVSAVMKYADNVKKTYCQSLAIGGSLSNEKNAAIFIAIAVIIAIIMSIP</sequence>
<gene>
    <name evidence="7" type="ORF">KIN20_036047</name>
</gene>
<dbReference type="GO" id="GO:0015165">
    <property type="term" value="F:pyrimidine nucleotide-sugar transmembrane transporter activity"/>
    <property type="evidence" value="ECO:0007669"/>
    <property type="project" value="InterPro"/>
</dbReference>
<evidence type="ECO:0000256" key="1">
    <source>
        <dbReference type="ARBA" id="ARBA00004141"/>
    </source>
</evidence>
<keyword evidence="2" id="KW-0762">Sugar transport</keyword>
<evidence type="ECO:0000256" key="3">
    <source>
        <dbReference type="ARBA" id="ARBA00022692"/>
    </source>
</evidence>
<dbReference type="Pfam" id="PF04142">
    <property type="entry name" value="Nuc_sug_transp"/>
    <property type="match status" value="2"/>
</dbReference>
<feature type="transmembrane region" description="Helical" evidence="6">
    <location>
        <begin position="129"/>
        <end position="152"/>
    </location>
</feature>
<dbReference type="InterPro" id="IPR007271">
    <property type="entry name" value="Nuc_sug_transpt"/>
</dbReference>
<dbReference type="PANTHER" id="PTHR10231">
    <property type="entry name" value="NUCLEOTIDE-SUGAR TRANSMEMBRANE TRANSPORTER"/>
    <property type="match status" value="1"/>
</dbReference>
<organism evidence="7 8">
    <name type="scientific">Parelaphostrongylus tenuis</name>
    <name type="common">Meningeal worm</name>
    <dbReference type="NCBI Taxonomy" id="148309"/>
    <lineage>
        <taxon>Eukaryota</taxon>
        <taxon>Metazoa</taxon>
        <taxon>Ecdysozoa</taxon>
        <taxon>Nematoda</taxon>
        <taxon>Chromadorea</taxon>
        <taxon>Rhabditida</taxon>
        <taxon>Rhabditina</taxon>
        <taxon>Rhabditomorpha</taxon>
        <taxon>Strongyloidea</taxon>
        <taxon>Metastrongylidae</taxon>
        <taxon>Parelaphostrongylus</taxon>
    </lineage>
</organism>
<feature type="transmembrane region" description="Helical" evidence="6">
    <location>
        <begin position="173"/>
        <end position="191"/>
    </location>
</feature>
<reference evidence="7" key="1">
    <citation type="submission" date="2021-06" db="EMBL/GenBank/DDBJ databases">
        <title>Parelaphostrongylus tenuis whole genome reference sequence.</title>
        <authorList>
            <person name="Garwood T.J."/>
            <person name="Larsen P.A."/>
            <person name="Fountain-Jones N.M."/>
            <person name="Garbe J.R."/>
            <person name="Macchietto M.G."/>
            <person name="Kania S.A."/>
            <person name="Gerhold R.W."/>
            <person name="Richards J.E."/>
            <person name="Wolf T.M."/>
        </authorList>
    </citation>
    <scope>NUCLEOTIDE SEQUENCE</scope>
    <source>
        <strain evidence="7">MNPRO001-30</strain>
        <tissue evidence="7">Meninges</tissue>
    </source>
</reference>
<protein>
    <submittedName>
        <fullName evidence="7">Uncharacterized protein</fullName>
    </submittedName>
</protein>
<proteinExistence type="predicted"/>
<keyword evidence="4 6" id="KW-1133">Transmembrane helix</keyword>
<evidence type="ECO:0000313" key="7">
    <source>
        <dbReference type="EMBL" id="KAJ1373593.1"/>
    </source>
</evidence>
<evidence type="ECO:0000256" key="6">
    <source>
        <dbReference type="SAM" id="Phobius"/>
    </source>
</evidence>
<dbReference type="GO" id="GO:0000139">
    <property type="term" value="C:Golgi membrane"/>
    <property type="evidence" value="ECO:0007669"/>
    <property type="project" value="InterPro"/>
</dbReference>
<keyword evidence="3 6" id="KW-0812">Transmembrane</keyword>
<evidence type="ECO:0000256" key="5">
    <source>
        <dbReference type="ARBA" id="ARBA00023136"/>
    </source>
</evidence>
<evidence type="ECO:0000256" key="4">
    <source>
        <dbReference type="ARBA" id="ARBA00022989"/>
    </source>
</evidence>
<comment type="caution">
    <text evidence="7">The sequence shown here is derived from an EMBL/GenBank/DDBJ whole genome shotgun (WGS) entry which is preliminary data.</text>
</comment>
<keyword evidence="2" id="KW-0813">Transport</keyword>